<dbReference type="PROSITE" id="PS50238">
    <property type="entry name" value="RHOGAP"/>
    <property type="match status" value="1"/>
</dbReference>
<feature type="domain" description="Rho-GAP" evidence="3">
    <location>
        <begin position="79"/>
        <end position="306"/>
    </location>
</feature>
<dbReference type="GO" id="GO:0007165">
    <property type="term" value="P:signal transduction"/>
    <property type="evidence" value="ECO:0007669"/>
    <property type="project" value="InterPro"/>
</dbReference>
<evidence type="ECO:0000256" key="1">
    <source>
        <dbReference type="ARBA" id="ARBA00022468"/>
    </source>
</evidence>
<organism evidence="4 5">
    <name type="scientific">Albula glossodonta</name>
    <name type="common">roundjaw bonefish</name>
    <dbReference type="NCBI Taxonomy" id="121402"/>
    <lineage>
        <taxon>Eukaryota</taxon>
        <taxon>Metazoa</taxon>
        <taxon>Chordata</taxon>
        <taxon>Craniata</taxon>
        <taxon>Vertebrata</taxon>
        <taxon>Euteleostomi</taxon>
        <taxon>Actinopterygii</taxon>
        <taxon>Neopterygii</taxon>
        <taxon>Teleostei</taxon>
        <taxon>Albuliformes</taxon>
        <taxon>Albulidae</taxon>
        <taxon>Albula</taxon>
    </lineage>
</organism>
<dbReference type="PANTHER" id="PTHR12635:SF14">
    <property type="entry name" value="RHO GTPASE-ACTIVATING PROTEIN 6"/>
    <property type="match status" value="1"/>
</dbReference>
<dbReference type="SMART" id="SM00324">
    <property type="entry name" value="RhoGAP"/>
    <property type="match status" value="1"/>
</dbReference>
<evidence type="ECO:0000259" key="3">
    <source>
        <dbReference type="PROSITE" id="PS50238"/>
    </source>
</evidence>
<dbReference type="InterPro" id="IPR008936">
    <property type="entry name" value="Rho_GTPase_activation_prot"/>
</dbReference>
<dbReference type="Gene3D" id="1.10.555.10">
    <property type="entry name" value="Rho GTPase activation protein"/>
    <property type="match status" value="2"/>
</dbReference>
<dbReference type="Proteomes" id="UP000824540">
    <property type="component" value="Unassembled WGS sequence"/>
</dbReference>
<dbReference type="SUPFAM" id="SSF48350">
    <property type="entry name" value="GTPase activation domain, GAP"/>
    <property type="match status" value="1"/>
</dbReference>
<feature type="region of interest" description="Disordered" evidence="2">
    <location>
        <begin position="90"/>
        <end position="117"/>
    </location>
</feature>
<dbReference type="PANTHER" id="PTHR12635">
    <property type="entry name" value="RHO-GTPASE-ACTIVATING PROTEIN 6 FAMILY MEMBER"/>
    <property type="match status" value="1"/>
</dbReference>
<feature type="compositionally biased region" description="Basic and acidic residues" evidence="2">
    <location>
        <begin position="90"/>
        <end position="107"/>
    </location>
</feature>
<sequence>MNYRDTNSFCSVCGGLYLDQYVRREGAAAACASTEAVGAGARQAAGNGQNHKKSLRKKLDSLAKEKNKDKEFVPQAFGIPLWQVIANDRSQKQRQEPPQEGGARDPPDLGGMSVDSITDLDDSQSRLLEALQLSLPAGRSSKKEKHSDTKLSLNPIYRQVPRMQTVGIFRVGSSKKRVRQLRAEFDRGLEVVLDEDHSVHDEEQHSALQLLLSLLPPCNSDTLQRLLEFLSTVAARAHSTLNEDGQEITGNKMTSLNLATIFGPNLLRKQKSSDKEFSVQRSARAEESTAIIAVVQRMIASHEALFMVPADLQNEVLMSLLETDPDVVDYLLRRKASQWGSSEMLSSDEAFSLIGRRSSSDSNKASSGELSPYDNSSPVLAERFLQGERTCLGGDLLLHSPKRDGHGRATGPGSAAQTAEDEDMRIWEAWRAAVRSELKHPADTGVIPVAHQLSFLTNQGTGSSLNHGSKPQWAWLSASPTPQALETAVHRQTVDEDSLTQICLLPIKNYITQNPVALRTSHRGVASQKSHHL</sequence>
<evidence type="ECO:0000313" key="4">
    <source>
        <dbReference type="EMBL" id="KAG9346314.1"/>
    </source>
</evidence>
<dbReference type="InterPro" id="IPR037863">
    <property type="entry name" value="RHOGAP6/36"/>
</dbReference>
<dbReference type="InterPro" id="IPR000198">
    <property type="entry name" value="RhoGAP_dom"/>
</dbReference>
<dbReference type="AlphaFoldDB" id="A0A8T2P1K8"/>
<evidence type="ECO:0000256" key="2">
    <source>
        <dbReference type="SAM" id="MobiDB-lite"/>
    </source>
</evidence>
<feature type="region of interest" description="Disordered" evidence="2">
    <location>
        <begin position="398"/>
        <end position="421"/>
    </location>
</feature>
<dbReference type="Pfam" id="PF00620">
    <property type="entry name" value="RhoGAP"/>
    <property type="match status" value="1"/>
</dbReference>
<comment type="caution">
    <text evidence="4">The sequence shown here is derived from an EMBL/GenBank/DDBJ whole genome shotgun (WGS) entry which is preliminary data.</text>
</comment>
<keyword evidence="1" id="KW-0343">GTPase activation</keyword>
<accession>A0A8T2P1K8</accession>
<proteinExistence type="predicted"/>
<reference evidence="4" key="1">
    <citation type="thesis" date="2021" institute="BYU ScholarsArchive" country="Provo, UT, USA">
        <title>Applications of and Algorithms for Genome Assembly and Genomic Analyses with an Emphasis on Marine Teleosts.</title>
        <authorList>
            <person name="Pickett B.D."/>
        </authorList>
    </citation>
    <scope>NUCLEOTIDE SEQUENCE</scope>
    <source>
        <strain evidence="4">HI-2016</strain>
    </source>
</reference>
<name>A0A8T2P1K8_9TELE</name>
<dbReference type="EMBL" id="JAFBMS010000015">
    <property type="protein sequence ID" value="KAG9346314.1"/>
    <property type="molecule type" value="Genomic_DNA"/>
</dbReference>
<gene>
    <name evidence="4" type="ORF">JZ751_006625</name>
</gene>
<dbReference type="OrthoDB" id="10024839at2759"/>
<keyword evidence="5" id="KW-1185">Reference proteome</keyword>
<dbReference type="GO" id="GO:0005096">
    <property type="term" value="F:GTPase activator activity"/>
    <property type="evidence" value="ECO:0007669"/>
    <property type="project" value="UniProtKB-KW"/>
</dbReference>
<evidence type="ECO:0000313" key="5">
    <source>
        <dbReference type="Proteomes" id="UP000824540"/>
    </source>
</evidence>
<protein>
    <recommendedName>
        <fullName evidence="3">Rho-GAP domain-containing protein</fullName>
    </recommendedName>
</protein>